<dbReference type="Gene3D" id="2.40.330.10">
    <property type="entry name" value="DNA-binding pseudobarrel domain"/>
    <property type="match status" value="1"/>
</dbReference>
<dbReference type="InterPro" id="IPR015300">
    <property type="entry name" value="DNA-bd_pseudobarrel_sf"/>
</dbReference>
<feature type="region of interest" description="Disordered" evidence="6">
    <location>
        <begin position="63"/>
        <end position="83"/>
    </location>
</feature>
<dbReference type="CDD" id="cd10017">
    <property type="entry name" value="B3_DNA"/>
    <property type="match status" value="1"/>
</dbReference>
<evidence type="ECO:0000256" key="1">
    <source>
        <dbReference type="ARBA" id="ARBA00004123"/>
    </source>
</evidence>
<feature type="domain" description="TF-B3" evidence="7">
    <location>
        <begin position="135"/>
        <end position="192"/>
    </location>
</feature>
<dbReference type="PROSITE" id="PS50863">
    <property type="entry name" value="B3"/>
    <property type="match status" value="1"/>
</dbReference>
<dbReference type="PANTHER" id="PTHR31391">
    <property type="entry name" value="B3 DOMAIN-CONTAINING PROTEIN OS11G0197600-RELATED"/>
    <property type="match status" value="1"/>
</dbReference>
<proteinExistence type="predicted"/>
<evidence type="ECO:0000313" key="8">
    <source>
        <dbReference type="EMBL" id="KAE9459871.1"/>
    </source>
</evidence>
<evidence type="ECO:0000256" key="5">
    <source>
        <dbReference type="ARBA" id="ARBA00023242"/>
    </source>
</evidence>
<dbReference type="Pfam" id="PF02362">
    <property type="entry name" value="B3"/>
    <property type="match status" value="1"/>
</dbReference>
<dbReference type="InterPro" id="IPR044837">
    <property type="entry name" value="REM16-like"/>
</dbReference>
<accession>A0A6A4LTU8</accession>
<dbReference type="SMART" id="SM01019">
    <property type="entry name" value="B3"/>
    <property type="match status" value="1"/>
</dbReference>
<dbReference type="PANTHER" id="PTHR31391:SF64">
    <property type="entry name" value="B3 DOMAIN-CONTAINING PROTEIN OS06G0112300"/>
    <property type="match status" value="1"/>
</dbReference>
<dbReference type="GO" id="GO:0003677">
    <property type="term" value="F:DNA binding"/>
    <property type="evidence" value="ECO:0007669"/>
    <property type="project" value="UniProtKB-KW"/>
</dbReference>
<evidence type="ECO:0000313" key="9">
    <source>
        <dbReference type="Proteomes" id="UP000428333"/>
    </source>
</evidence>
<evidence type="ECO:0000256" key="3">
    <source>
        <dbReference type="ARBA" id="ARBA00023125"/>
    </source>
</evidence>
<dbReference type="SUPFAM" id="SSF101936">
    <property type="entry name" value="DNA-binding pseudobarrel domain"/>
    <property type="match status" value="1"/>
</dbReference>
<dbReference type="GO" id="GO:0005634">
    <property type="term" value="C:nucleus"/>
    <property type="evidence" value="ECO:0007669"/>
    <property type="project" value="UniProtKB-SubCell"/>
</dbReference>
<dbReference type="AlphaFoldDB" id="A0A6A4LTU8"/>
<reference evidence="8 9" key="1">
    <citation type="journal article" date="2019" name="Genome Biol. Evol.">
        <title>The Rhododendron genome and chromosomal organization provide insight into shared whole-genome duplications across the heath family (Ericaceae).</title>
        <authorList>
            <person name="Soza V.L."/>
            <person name="Lindsley D."/>
            <person name="Waalkes A."/>
            <person name="Ramage E."/>
            <person name="Patwardhan R.P."/>
            <person name="Burton J.N."/>
            <person name="Adey A."/>
            <person name="Kumar A."/>
            <person name="Qiu R."/>
            <person name="Shendure J."/>
            <person name="Hall B."/>
        </authorList>
    </citation>
    <scope>NUCLEOTIDE SEQUENCE [LARGE SCALE GENOMIC DNA]</scope>
    <source>
        <strain evidence="8">RSF 1966-606</strain>
    </source>
</reference>
<dbReference type="EMBL" id="QEFC01001155">
    <property type="protein sequence ID" value="KAE9459871.1"/>
    <property type="molecule type" value="Genomic_DNA"/>
</dbReference>
<keyword evidence="5" id="KW-0539">Nucleus</keyword>
<gene>
    <name evidence="8" type="ORF">C3L33_08209</name>
</gene>
<name>A0A6A4LTU8_9ERIC</name>
<evidence type="ECO:0000256" key="2">
    <source>
        <dbReference type="ARBA" id="ARBA00023015"/>
    </source>
</evidence>
<organism evidence="8 9">
    <name type="scientific">Rhododendron williamsianum</name>
    <dbReference type="NCBI Taxonomy" id="262921"/>
    <lineage>
        <taxon>Eukaryota</taxon>
        <taxon>Viridiplantae</taxon>
        <taxon>Streptophyta</taxon>
        <taxon>Embryophyta</taxon>
        <taxon>Tracheophyta</taxon>
        <taxon>Spermatophyta</taxon>
        <taxon>Magnoliopsida</taxon>
        <taxon>eudicotyledons</taxon>
        <taxon>Gunneridae</taxon>
        <taxon>Pentapetalae</taxon>
        <taxon>asterids</taxon>
        <taxon>Ericales</taxon>
        <taxon>Ericaceae</taxon>
        <taxon>Ericoideae</taxon>
        <taxon>Rhodoreae</taxon>
        <taxon>Rhododendron</taxon>
    </lineage>
</organism>
<dbReference type="OrthoDB" id="638806at2759"/>
<keyword evidence="3" id="KW-0238">DNA-binding</keyword>
<evidence type="ECO:0000259" key="7">
    <source>
        <dbReference type="PROSITE" id="PS50863"/>
    </source>
</evidence>
<keyword evidence="4" id="KW-0804">Transcription</keyword>
<dbReference type="InterPro" id="IPR003340">
    <property type="entry name" value="B3_DNA-bd"/>
</dbReference>
<keyword evidence="2" id="KW-0805">Transcription regulation</keyword>
<evidence type="ECO:0000256" key="6">
    <source>
        <dbReference type="SAM" id="MobiDB-lite"/>
    </source>
</evidence>
<evidence type="ECO:0000256" key="4">
    <source>
        <dbReference type="ARBA" id="ARBA00023163"/>
    </source>
</evidence>
<feature type="non-terminal residue" evidence="8">
    <location>
        <position position="1"/>
    </location>
</feature>
<protein>
    <recommendedName>
        <fullName evidence="7">TF-B3 domain-containing protein</fullName>
    </recommendedName>
</protein>
<dbReference type="Proteomes" id="UP000428333">
    <property type="component" value="Linkage Group LG05"/>
</dbReference>
<comment type="caution">
    <text evidence="8">The sequence shown here is derived from an EMBL/GenBank/DDBJ whole genome shotgun (WGS) entry which is preliminary data.</text>
</comment>
<comment type="subcellular location">
    <subcellularLocation>
        <location evidence="1">Nucleus</location>
    </subcellularLocation>
</comment>
<feature type="compositionally biased region" description="Polar residues" evidence="6">
    <location>
        <begin position="67"/>
        <end position="80"/>
    </location>
</feature>
<keyword evidence="9" id="KW-1185">Reference proteome</keyword>
<sequence>MSAKLEGLEAEKFKKWSSTKRRSSTAEQARDFFTQLRPKDLASQPVLLNSMEPLAGIPVIEVEDNQVENPQPTPTSNSGKSELKKDEFWPLSGKPYFSVILCKSHLKPRYQLVLHGKICQALPDGDFPVVLTYCGKNWGMVYLGCGEQKKFDRMWKSFVHDNDLEIGDACVFELTESSIHIIKFRVQILRGDFPAELEERVNGETSSTPIILD</sequence>